<gene>
    <name evidence="1" type="ORF">SIRAN7625</name>
</gene>
<dbReference type="PATRIC" id="fig|576784.4.peg.7809"/>
<dbReference type="GeneID" id="32468525"/>
<organism evidence="1">
    <name type="scientific">Streptomyces iranensis</name>
    <dbReference type="NCBI Taxonomy" id="576784"/>
    <lineage>
        <taxon>Bacteria</taxon>
        <taxon>Bacillati</taxon>
        <taxon>Actinomycetota</taxon>
        <taxon>Actinomycetes</taxon>
        <taxon>Kitasatosporales</taxon>
        <taxon>Streptomycetaceae</taxon>
        <taxon>Streptomyces</taxon>
        <taxon>Streptomyces violaceusniger group</taxon>
    </lineage>
</organism>
<evidence type="ECO:0000313" key="1">
    <source>
        <dbReference type="EMBL" id="CDR12357.1"/>
    </source>
</evidence>
<proteinExistence type="predicted"/>
<dbReference type="HOGENOM" id="CLU_2720689_0_0_11"/>
<dbReference type="EMBL" id="LK022848">
    <property type="protein sequence ID" value="CDR12357.1"/>
    <property type="molecule type" value="Genomic_DNA"/>
</dbReference>
<sequence>MFSHTESTAPRMTMRVYRVSPDGAVVTQELGRVVVVVKDKLEPLRSSQFPPCRCPRHRGTADL</sequence>
<accession>A0A060ZZ18</accession>
<reference evidence="1" key="1">
    <citation type="submission" date="2014-05" db="EMBL/GenBank/DDBJ databases">
        <authorList>
            <person name="Horn Fabian"/>
        </authorList>
    </citation>
    <scope>NUCLEOTIDE SEQUENCE</scope>
</reference>
<dbReference type="AlphaFoldDB" id="A0A060ZZ18"/>
<name>A0A060ZZ18_9ACTN</name>
<protein>
    <submittedName>
        <fullName evidence="1">Uncharacterized protein</fullName>
    </submittedName>
</protein>